<dbReference type="InterPro" id="IPR034660">
    <property type="entry name" value="DinB/YfiT-like"/>
</dbReference>
<accession>A0A150X5E6</accession>
<dbReference type="RefSeq" id="WP_068223027.1">
    <property type="nucleotide sequence ID" value="NZ_CP139724.1"/>
</dbReference>
<sequence length="150" mass="17332">MSNILESLSALYERDLDLLLNELKAYKKEENLWVVTGDISNCGGNLVLHLCGNLRHFIGAMLGGSSYIRQRDDEFSLKDVKKSELVSQIKETKKSVIETLQELSENKLDEVYPINVFGKEMTVLFFLQHLHAHLNYHLGQLNYHRRLLDK</sequence>
<evidence type="ECO:0000313" key="2">
    <source>
        <dbReference type="Proteomes" id="UP000075606"/>
    </source>
</evidence>
<dbReference type="InterPro" id="IPR011466">
    <property type="entry name" value="DUF1572"/>
</dbReference>
<organism evidence="1 2">
    <name type="scientific">Roseivirga spongicola</name>
    <dbReference type="NCBI Taxonomy" id="333140"/>
    <lineage>
        <taxon>Bacteria</taxon>
        <taxon>Pseudomonadati</taxon>
        <taxon>Bacteroidota</taxon>
        <taxon>Cytophagia</taxon>
        <taxon>Cytophagales</taxon>
        <taxon>Roseivirgaceae</taxon>
        <taxon>Roseivirga</taxon>
    </lineage>
</organism>
<dbReference type="OrthoDB" id="893570at2"/>
<dbReference type="SUPFAM" id="SSF109854">
    <property type="entry name" value="DinB/YfiT-like putative metalloenzymes"/>
    <property type="match status" value="1"/>
</dbReference>
<name>A0A150X5E6_9BACT</name>
<gene>
    <name evidence="1" type="ORF">AWW68_14785</name>
</gene>
<dbReference type="AlphaFoldDB" id="A0A150X5E6"/>
<reference evidence="1 2" key="1">
    <citation type="submission" date="2016-01" db="EMBL/GenBank/DDBJ databases">
        <title>Genome sequencing of Roseivirga spongicola UST030701-084.</title>
        <authorList>
            <person name="Selvaratnam C."/>
            <person name="Thevarajoo S."/>
            <person name="Goh K.M."/>
            <person name="Ee R."/>
            <person name="Chan K.-G."/>
            <person name="Chong C.S."/>
        </authorList>
    </citation>
    <scope>NUCLEOTIDE SEQUENCE [LARGE SCALE GENOMIC DNA]</scope>
    <source>
        <strain evidence="1 2">UST030701-084</strain>
    </source>
</reference>
<dbReference type="Proteomes" id="UP000075606">
    <property type="component" value="Unassembled WGS sequence"/>
</dbReference>
<evidence type="ECO:0000313" key="1">
    <source>
        <dbReference type="EMBL" id="KYG73930.1"/>
    </source>
</evidence>
<comment type="caution">
    <text evidence="1">The sequence shown here is derived from an EMBL/GenBank/DDBJ whole genome shotgun (WGS) entry which is preliminary data.</text>
</comment>
<keyword evidence="2" id="KW-1185">Reference proteome</keyword>
<dbReference type="Pfam" id="PF07609">
    <property type="entry name" value="DUF1572"/>
    <property type="match status" value="1"/>
</dbReference>
<dbReference type="STRING" id="333140.AWW68_14785"/>
<dbReference type="Gene3D" id="1.20.120.450">
    <property type="entry name" value="dinb family like domain"/>
    <property type="match status" value="1"/>
</dbReference>
<protein>
    <submittedName>
        <fullName evidence="1">DinB superfamily protein</fullName>
    </submittedName>
</protein>
<dbReference type="EMBL" id="LRPC01000028">
    <property type="protein sequence ID" value="KYG73930.1"/>
    <property type="molecule type" value="Genomic_DNA"/>
</dbReference>
<proteinExistence type="predicted"/>